<dbReference type="Proteomes" id="UP001446871">
    <property type="component" value="Unassembled WGS sequence"/>
</dbReference>
<feature type="compositionally biased region" description="Polar residues" evidence="1">
    <location>
        <begin position="321"/>
        <end position="332"/>
    </location>
</feature>
<proteinExistence type="predicted"/>
<evidence type="ECO:0008006" key="4">
    <source>
        <dbReference type="Google" id="ProtNLM"/>
    </source>
</evidence>
<feature type="compositionally biased region" description="Low complexity" evidence="1">
    <location>
        <begin position="612"/>
        <end position="631"/>
    </location>
</feature>
<feature type="compositionally biased region" description="Polar residues" evidence="1">
    <location>
        <begin position="445"/>
        <end position="455"/>
    </location>
</feature>
<dbReference type="EMBL" id="JAQQWM010000009">
    <property type="protein sequence ID" value="KAK8046086.1"/>
    <property type="molecule type" value="Genomic_DNA"/>
</dbReference>
<feature type="region of interest" description="Disordered" evidence="1">
    <location>
        <begin position="580"/>
        <end position="698"/>
    </location>
</feature>
<feature type="compositionally biased region" description="Polar residues" evidence="1">
    <location>
        <begin position="995"/>
        <end position="1017"/>
    </location>
</feature>
<accession>A0ABR1TJI0</accession>
<feature type="compositionally biased region" description="Polar residues" evidence="1">
    <location>
        <begin position="221"/>
        <end position="245"/>
    </location>
</feature>
<feature type="region of interest" description="Disordered" evidence="1">
    <location>
        <begin position="206"/>
        <end position="338"/>
    </location>
</feature>
<sequence length="1552" mass="164208">MSALPEGWEWDYDGTRWLYRYKPTGLVQYHFPKPGDEFPEYVGFGVDSFNLEPEERLASDMQMKRRDTQSGTQGGDVASHSSQRKKKQAAEIDEIGATGYFDPEGFMYLGPGGYGDMNTSSEEEKDHGPTEMENTSTDRKGSSIATQAEGQESLHLVSQTSGGFGDALGPDSAVSSHIAPNQFFAELATQDTQKCADELAPIELDAGQSFTRPALAELSSEGPSGSPTEKSSTSAITRKCSSPSAHVQPIDAHTQVYASFSFRPSDKDNASGHSPSNSSVTKSGNAQYNPVTSSAQESAPFQAWKPGSKPDTGETPKPKRSSLTLSGSSLMEFQNRELGHLDQRRYSFPAKVPTSAINRHPTVLTPSAVPRNFSRERPCSTPKLPLSPIPSVLRPATRSESPLGHNQHDNTLSSSNPDISPLRDTDLTHCPSVLKPAKSRPSRPHASTISGTLTSVPGLKPAGQSFSPLKSGGMHHAPAHDHRDDEGEPLRMPDFPNYDDRPLPHRVNTMPDQLPSQSHTPSPKGSGLGPGFYVFHEIKPGKDPLESETIQATEAQELSATERPVELSSDPVVLTDTSVAQATPEHDQQPQVTSEYEDSLENTTAQGVPGQPSSNSATSSQPQTSSSSHANQTDHTTTQSAASKPPKPFAATSSQGPTTVAANQGSNSPNSTIGSVVQSNQSAQNNHADTTNHAHSASNGVLSSSAAFDLIHSFATLPQKPEMPSSQPSNAATQHQIQSESQFPLSTPGDGSGNEIEVPLPIHAAPQGQGTIQGLHSTTPPSNLPSQVRPQQVYAQSQSVMNMERPPTTSQEKPTQSHPTQQVQRPPHSPQKPTVTGNPSGLPHQGHNSSPVQQPAVGTPSNLPVRPTSQYSQYPSPMTSPASLAQSQVSSPAASIASLYQPTPPASSLGYNSFGSMLGPGHTSPGTPAQGSVQNQHTGTPARPPVSHAQTFPLAPSFSHPQHPMAAHHPPGGHQLGGIQHSSSNGVPLGHGGVSSHTSPTQQLMHRPPQSMQTPSALLSGGGSYPVPPKPQQLPGTGVAGQATAQMPMNQPAQQQHQQQQQQQQQHQQQFQRPPQQQSAQPSLQQLGNGQGQGNAHTHPPQVQAMQSPTSAHPLPSQHPSYSHQSPTTGPLSANSPVNGLASQQAQSPSNGNPAASLSNVGQDVKKWAKKMWKSPAFQQTTTAIGGALLAESMGGDGVSGAMAASHIYNNSQAQQQGRPPGQQQGQLQGQQPLRPQRPPHVHAQTAPSQIQRPPGPHPSIQPAHQPASNVQPGGVQIPGRPPYAVQNTSMQGAPMQMQPRPPAQAPMANPPFQGQQGQYAVNQPPPQAQGQYLASQPVLYSPPPDQTVINQQQTINQTFTMNTESNDVNTVNGSMAAYSQQSAVIQNNQVIVDNSGASDTCFAQQPAAAAAAATPVASNDVNITNINIEANANNAQYMYNDSSATYYDNSMATTTTATDVVGVSNTTAVTDYNTTASTEYSAVAVDYNNVTTTNVDYQMETMYTAADDVSTLYSTESVDASATVESDGWAAVASVTVDYSGGDWGEGWSTF</sequence>
<feature type="region of interest" description="Disordered" evidence="1">
    <location>
        <begin position="1212"/>
        <end position="1331"/>
    </location>
</feature>
<keyword evidence="3" id="KW-1185">Reference proteome</keyword>
<name>A0ABR1TJI0_9PEZI</name>
<gene>
    <name evidence="2" type="ORF">PG996_014150</name>
</gene>
<comment type="caution">
    <text evidence="2">The sequence shown here is derived from an EMBL/GenBank/DDBJ whole genome shotgun (WGS) entry which is preliminary data.</text>
</comment>
<feature type="compositionally biased region" description="Low complexity" evidence="1">
    <location>
        <begin position="1113"/>
        <end position="1127"/>
    </location>
</feature>
<feature type="compositionally biased region" description="Polar residues" evidence="1">
    <location>
        <begin position="409"/>
        <end position="418"/>
    </location>
</feature>
<feature type="compositionally biased region" description="Basic and acidic residues" evidence="1">
    <location>
        <begin position="478"/>
        <end position="491"/>
    </location>
</feature>
<organism evidence="2 3">
    <name type="scientific">Apiospora saccharicola</name>
    <dbReference type="NCBI Taxonomy" id="335842"/>
    <lineage>
        <taxon>Eukaryota</taxon>
        <taxon>Fungi</taxon>
        <taxon>Dikarya</taxon>
        <taxon>Ascomycota</taxon>
        <taxon>Pezizomycotina</taxon>
        <taxon>Sordariomycetes</taxon>
        <taxon>Xylariomycetidae</taxon>
        <taxon>Amphisphaeriales</taxon>
        <taxon>Apiosporaceae</taxon>
        <taxon>Apiospora</taxon>
    </lineage>
</organism>
<feature type="compositionally biased region" description="Polar residues" evidence="1">
    <location>
        <begin position="1128"/>
        <end position="1161"/>
    </location>
</feature>
<feature type="compositionally biased region" description="Polar residues" evidence="1">
    <location>
        <begin position="768"/>
        <end position="824"/>
    </location>
</feature>
<protein>
    <recommendedName>
        <fullName evidence="4">WW domain-containing protein</fullName>
    </recommendedName>
</protein>
<feature type="compositionally biased region" description="Polar residues" evidence="1">
    <location>
        <begin position="724"/>
        <end position="745"/>
    </location>
</feature>
<feature type="compositionally biased region" description="Low complexity" evidence="1">
    <location>
        <begin position="1215"/>
        <end position="1235"/>
    </location>
</feature>
<evidence type="ECO:0000256" key="1">
    <source>
        <dbReference type="SAM" id="MobiDB-lite"/>
    </source>
</evidence>
<feature type="compositionally biased region" description="Polar residues" evidence="1">
    <location>
        <begin position="924"/>
        <end position="939"/>
    </location>
</feature>
<feature type="region of interest" description="Disordered" evidence="1">
    <location>
        <begin position="111"/>
        <end position="175"/>
    </location>
</feature>
<feature type="compositionally biased region" description="Polar residues" evidence="1">
    <location>
        <begin position="655"/>
        <end position="698"/>
    </location>
</feature>
<feature type="region of interest" description="Disordered" evidence="1">
    <location>
        <begin position="60"/>
        <end position="90"/>
    </location>
</feature>
<feature type="compositionally biased region" description="Low complexity" evidence="1">
    <location>
        <begin position="1042"/>
        <end position="1088"/>
    </location>
</feature>
<feature type="compositionally biased region" description="Polar residues" evidence="1">
    <location>
        <begin position="859"/>
        <end position="886"/>
    </location>
</feature>
<feature type="region of interest" description="Disordered" evidence="1">
    <location>
        <begin position="911"/>
        <end position="1161"/>
    </location>
</feature>
<feature type="region of interest" description="Disordered" evidence="1">
    <location>
        <begin position="367"/>
        <end position="539"/>
    </location>
</feature>
<feature type="compositionally biased region" description="Polar residues" evidence="1">
    <location>
        <begin position="271"/>
        <end position="299"/>
    </location>
</feature>
<reference evidence="2 3" key="1">
    <citation type="submission" date="2023-01" db="EMBL/GenBank/DDBJ databases">
        <title>Analysis of 21 Apiospora genomes using comparative genomics revels a genus with tremendous synthesis potential of carbohydrate active enzymes and secondary metabolites.</title>
        <authorList>
            <person name="Sorensen T."/>
        </authorList>
    </citation>
    <scope>NUCLEOTIDE SEQUENCE [LARGE SCALE GENOMIC DNA]</scope>
    <source>
        <strain evidence="2 3">CBS 83171</strain>
    </source>
</reference>
<evidence type="ECO:0000313" key="2">
    <source>
        <dbReference type="EMBL" id="KAK8046086.1"/>
    </source>
</evidence>
<feature type="compositionally biased region" description="Polar residues" evidence="1">
    <location>
        <begin position="143"/>
        <end position="161"/>
    </location>
</feature>
<feature type="compositionally biased region" description="Low complexity" evidence="1">
    <location>
        <begin position="960"/>
        <end position="973"/>
    </location>
</feature>
<feature type="compositionally biased region" description="Basic and acidic residues" evidence="1">
    <location>
        <begin position="122"/>
        <end position="141"/>
    </location>
</feature>
<evidence type="ECO:0000313" key="3">
    <source>
        <dbReference type="Proteomes" id="UP001446871"/>
    </source>
</evidence>
<feature type="region of interest" description="Disordered" evidence="1">
    <location>
        <begin position="715"/>
        <end position="886"/>
    </location>
</feature>
<feature type="compositionally biased region" description="Polar residues" evidence="1">
    <location>
        <begin position="510"/>
        <end position="523"/>
    </location>
</feature>
<feature type="compositionally biased region" description="Polar residues" evidence="1">
    <location>
        <begin position="1313"/>
        <end position="1322"/>
    </location>
</feature>
<feature type="compositionally biased region" description="Low complexity" evidence="1">
    <location>
        <begin position="640"/>
        <end position="654"/>
    </location>
</feature>